<evidence type="ECO:0000256" key="1">
    <source>
        <dbReference type="ARBA" id="ARBA00003732"/>
    </source>
</evidence>
<keyword evidence="9" id="KW-1185">Reference proteome</keyword>
<dbReference type="Gene3D" id="4.10.1110.10">
    <property type="entry name" value="AN1-like Zinc finger"/>
    <property type="match status" value="1"/>
</dbReference>
<evidence type="ECO:0000259" key="7">
    <source>
        <dbReference type="PROSITE" id="PS51039"/>
    </source>
</evidence>
<feature type="domain" description="AN1-type" evidence="7">
    <location>
        <begin position="62"/>
        <end position="108"/>
    </location>
</feature>
<dbReference type="FunFam" id="4.10.1110.10:FF:000001">
    <property type="entry name" value="Zinc finger AN1-type containing 6"/>
    <property type="match status" value="1"/>
</dbReference>
<dbReference type="SMART" id="SM00154">
    <property type="entry name" value="ZnF_AN1"/>
    <property type="match status" value="1"/>
</dbReference>
<evidence type="ECO:0000256" key="5">
    <source>
        <dbReference type="PROSITE-ProRule" id="PRU00449"/>
    </source>
</evidence>
<dbReference type="PROSITE" id="PS51039">
    <property type="entry name" value="ZF_AN1"/>
    <property type="match status" value="1"/>
</dbReference>
<evidence type="ECO:0000256" key="6">
    <source>
        <dbReference type="SAM" id="MobiDB-lite"/>
    </source>
</evidence>
<evidence type="ECO:0000313" key="8">
    <source>
        <dbReference type="EMBL" id="CAI9093850.1"/>
    </source>
</evidence>
<dbReference type="EMBL" id="OX459119">
    <property type="protein sequence ID" value="CAI9093850.1"/>
    <property type="molecule type" value="Genomic_DNA"/>
</dbReference>
<evidence type="ECO:0000256" key="3">
    <source>
        <dbReference type="ARBA" id="ARBA00022771"/>
    </source>
</evidence>
<sequence>MEPATSHLSRSPAPRVAAFSGNPPAAIDAKPSSSSAAAQPVEASTAVSDESTAAAADSGVVKKPSNRCACCNKKVGVMGFACRCGDTFCGLHRYPEKHDCGFDFKGQGRQAIAKANPVVKGDKLQRL</sequence>
<proteinExistence type="predicted"/>
<reference evidence="8" key="1">
    <citation type="submission" date="2023-03" db="EMBL/GenBank/DDBJ databases">
        <authorList>
            <person name="Julca I."/>
        </authorList>
    </citation>
    <scope>NUCLEOTIDE SEQUENCE</scope>
</reference>
<dbReference type="SUPFAM" id="SSF118310">
    <property type="entry name" value="AN1-like Zinc finger"/>
    <property type="match status" value="1"/>
</dbReference>
<dbReference type="InterPro" id="IPR000058">
    <property type="entry name" value="Znf_AN1"/>
</dbReference>
<accession>A0AAV1CEN8</accession>
<dbReference type="PANTHER" id="PTHR10634">
    <property type="entry name" value="AN1-TYPE ZINC FINGER PROTEIN"/>
    <property type="match status" value="1"/>
</dbReference>
<dbReference type="AlphaFoldDB" id="A0AAV1CEN8"/>
<dbReference type="Pfam" id="PF01428">
    <property type="entry name" value="zf-AN1"/>
    <property type="match status" value="1"/>
</dbReference>
<dbReference type="InterPro" id="IPR050652">
    <property type="entry name" value="AN1_A20_ZnFinger"/>
</dbReference>
<dbReference type="PANTHER" id="PTHR10634:SF98">
    <property type="entry name" value="ZINC FINGER A20 AND AN1 DOMAIN-CONTAINING STRESS-ASSOCIATED PROTEIN 3"/>
    <property type="match status" value="1"/>
</dbReference>
<organism evidence="8 9">
    <name type="scientific">Oldenlandia corymbosa var. corymbosa</name>
    <dbReference type="NCBI Taxonomy" id="529605"/>
    <lineage>
        <taxon>Eukaryota</taxon>
        <taxon>Viridiplantae</taxon>
        <taxon>Streptophyta</taxon>
        <taxon>Embryophyta</taxon>
        <taxon>Tracheophyta</taxon>
        <taxon>Spermatophyta</taxon>
        <taxon>Magnoliopsida</taxon>
        <taxon>eudicotyledons</taxon>
        <taxon>Gunneridae</taxon>
        <taxon>Pentapetalae</taxon>
        <taxon>asterids</taxon>
        <taxon>lamiids</taxon>
        <taxon>Gentianales</taxon>
        <taxon>Rubiaceae</taxon>
        <taxon>Rubioideae</taxon>
        <taxon>Spermacoceae</taxon>
        <taxon>Hedyotis-Oldenlandia complex</taxon>
        <taxon>Oldenlandia</taxon>
    </lineage>
</organism>
<evidence type="ECO:0000256" key="2">
    <source>
        <dbReference type="ARBA" id="ARBA00022723"/>
    </source>
</evidence>
<dbReference type="Proteomes" id="UP001161247">
    <property type="component" value="Chromosome 2"/>
</dbReference>
<keyword evidence="2" id="KW-0479">Metal-binding</keyword>
<gene>
    <name evidence="8" type="ORF">OLC1_LOCUS5166</name>
</gene>
<dbReference type="GO" id="GO:0008270">
    <property type="term" value="F:zinc ion binding"/>
    <property type="evidence" value="ECO:0007669"/>
    <property type="project" value="UniProtKB-KW"/>
</dbReference>
<protein>
    <submittedName>
        <fullName evidence="8">OLC1v1029439C1</fullName>
    </submittedName>
</protein>
<name>A0AAV1CEN8_OLDCO</name>
<feature type="compositionally biased region" description="Low complexity" evidence="6">
    <location>
        <begin position="23"/>
        <end position="44"/>
    </location>
</feature>
<dbReference type="InterPro" id="IPR035896">
    <property type="entry name" value="AN1-like_Znf"/>
</dbReference>
<keyword evidence="3 5" id="KW-0863">Zinc-finger</keyword>
<evidence type="ECO:0000313" key="9">
    <source>
        <dbReference type="Proteomes" id="UP001161247"/>
    </source>
</evidence>
<comment type="function">
    <text evidence="1">May be involved in environmental stress response.</text>
</comment>
<evidence type="ECO:0000256" key="4">
    <source>
        <dbReference type="ARBA" id="ARBA00022833"/>
    </source>
</evidence>
<keyword evidence="4" id="KW-0862">Zinc</keyword>
<feature type="region of interest" description="Disordered" evidence="6">
    <location>
        <begin position="1"/>
        <end position="64"/>
    </location>
</feature>